<feature type="region of interest" description="Disordered" evidence="1">
    <location>
        <begin position="175"/>
        <end position="204"/>
    </location>
</feature>
<dbReference type="InterPro" id="IPR005024">
    <property type="entry name" value="Snf7_fam"/>
</dbReference>
<dbReference type="AlphaFoldDB" id="A0A6A6I0R6"/>
<protein>
    <recommendedName>
        <fullName evidence="4">Snf7-domain-containing protein</fullName>
    </recommendedName>
</protein>
<evidence type="ECO:0000256" key="1">
    <source>
        <dbReference type="SAM" id="MobiDB-lite"/>
    </source>
</evidence>
<dbReference type="GO" id="GO:0007034">
    <property type="term" value="P:vacuolar transport"/>
    <property type="evidence" value="ECO:0007669"/>
    <property type="project" value="InterPro"/>
</dbReference>
<dbReference type="EMBL" id="ML987203">
    <property type="protein sequence ID" value="KAF2244035.1"/>
    <property type="molecule type" value="Genomic_DNA"/>
</dbReference>
<keyword evidence="3" id="KW-1185">Reference proteome</keyword>
<evidence type="ECO:0008006" key="4">
    <source>
        <dbReference type="Google" id="ProtNLM"/>
    </source>
</evidence>
<evidence type="ECO:0000313" key="2">
    <source>
        <dbReference type="EMBL" id="KAF2244035.1"/>
    </source>
</evidence>
<dbReference type="Proteomes" id="UP000800094">
    <property type="component" value="Unassembled WGS sequence"/>
</dbReference>
<feature type="compositionally biased region" description="Basic and acidic residues" evidence="1">
    <location>
        <begin position="195"/>
        <end position="204"/>
    </location>
</feature>
<proteinExistence type="predicted"/>
<organism evidence="2 3">
    <name type="scientific">Trematosphaeria pertusa</name>
    <dbReference type="NCBI Taxonomy" id="390896"/>
    <lineage>
        <taxon>Eukaryota</taxon>
        <taxon>Fungi</taxon>
        <taxon>Dikarya</taxon>
        <taxon>Ascomycota</taxon>
        <taxon>Pezizomycotina</taxon>
        <taxon>Dothideomycetes</taxon>
        <taxon>Pleosporomycetidae</taxon>
        <taxon>Pleosporales</taxon>
        <taxon>Massarineae</taxon>
        <taxon>Trematosphaeriaceae</taxon>
        <taxon>Trematosphaeria</taxon>
    </lineage>
</organism>
<dbReference type="OrthoDB" id="10266568at2759"/>
<dbReference type="GeneID" id="54579408"/>
<evidence type="ECO:0000313" key="3">
    <source>
        <dbReference type="Proteomes" id="UP000800094"/>
    </source>
</evidence>
<accession>A0A6A6I0R6</accession>
<dbReference type="RefSeq" id="XP_033679039.1">
    <property type="nucleotide sequence ID" value="XM_033826078.1"/>
</dbReference>
<dbReference type="Pfam" id="PF03357">
    <property type="entry name" value="Snf7"/>
    <property type="match status" value="1"/>
</dbReference>
<dbReference type="PANTHER" id="PTHR10476">
    <property type="entry name" value="CHARGED MULTIVESICULAR BODY PROTEIN"/>
    <property type="match status" value="1"/>
</dbReference>
<sequence length="204" mass="22244">MNAKNDPLANSIFQLKFTVRQLNKDALKAGKAEQKEKASLEQAMKRGQNDIARIHAGNAVRKQKEKLNLLQLASRVDAVASRVQTANTMRQLTGNIAKVNRSLDVALKQMSPERVCNIAAVMVDFEKQFENVDSATELYQDITQSATAVGTPQEAVDQLMAQAADKAGVELSADLQAATPAKTKVGPTEEAEEGLTERLRALRN</sequence>
<reference evidence="2" key="1">
    <citation type="journal article" date="2020" name="Stud. Mycol.">
        <title>101 Dothideomycetes genomes: a test case for predicting lifestyles and emergence of pathogens.</title>
        <authorList>
            <person name="Haridas S."/>
            <person name="Albert R."/>
            <person name="Binder M."/>
            <person name="Bloem J."/>
            <person name="Labutti K."/>
            <person name="Salamov A."/>
            <person name="Andreopoulos B."/>
            <person name="Baker S."/>
            <person name="Barry K."/>
            <person name="Bills G."/>
            <person name="Bluhm B."/>
            <person name="Cannon C."/>
            <person name="Castanera R."/>
            <person name="Culley D."/>
            <person name="Daum C."/>
            <person name="Ezra D."/>
            <person name="Gonzalez J."/>
            <person name="Henrissat B."/>
            <person name="Kuo A."/>
            <person name="Liang C."/>
            <person name="Lipzen A."/>
            <person name="Lutzoni F."/>
            <person name="Magnuson J."/>
            <person name="Mondo S."/>
            <person name="Nolan M."/>
            <person name="Ohm R."/>
            <person name="Pangilinan J."/>
            <person name="Park H.-J."/>
            <person name="Ramirez L."/>
            <person name="Alfaro M."/>
            <person name="Sun H."/>
            <person name="Tritt A."/>
            <person name="Yoshinaga Y."/>
            <person name="Zwiers L.-H."/>
            <person name="Turgeon B."/>
            <person name="Goodwin S."/>
            <person name="Spatafora J."/>
            <person name="Crous P."/>
            <person name="Grigoriev I."/>
        </authorList>
    </citation>
    <scope>NUCLEOTIDE SEQUENCE</scope>
    <source>
        <strain evidence="2">CBS 122368</strain>
    </source>
</reference>
<dbReference type="Gene3D" id="6.10.140.1230">
    <property type="match status" value="1"/>
</dbReference>
<name>A0A6A6I0R6_9PLEO</name>
<gene>
    <name evidence="2" type="ORF">BU26DRAFT_491291</name>
</gene>